<protein>
    <recommendedName>
        <fullName evidence="5">Reverse transcriptase</fullName>
    </recommendedName>
</protein>
<dbReference type="CDD" id="cd06222">
    <property type="entry name" value="RNase_H_like"/>
    <property type="match status" value="1"/>
</dbReference>
<dbReference type="InterPro" id="IPR036397">
    <property type="entry name" value="RNaseH_sf"/>
</dbReference>
<evidence type="ECO:0000313" key="3">
    <source>
        <dbReference type="EMBL" id="KAK8511594.1"/>
    </source>
</evidence>
<dbReference type="InterPro" id="IPR026960">
    <property type="entry name" value="RVT-Znf"/>
</dbReference>
<feature type="domain" description="Reverse transcriptase zinc-binding" evidence="2">
    <location>
        <begin position="111"/>
        <end position="207"/>
    </location>
</feature>
<name>A0ABR2BWV2_9ROSI</name>
<gene>
    <name evidence="3" type="ORF">V6N12_038196</name>
</gene>
<dbReference type="Proteomes" id="UP001472677">
    <property type="component" value="Unassembled WGS sequence"/>
</dbReference>
<comment type="caution">
    <text evidence="3">The sequence shown here is derived from an EMBL/GenBank/DDBJ whole genome shotgun (WGS) entry which is preliminary data.</text>
</comment>
<dbReference type="Pfam" id="PF13456">
    <property type="entry name" value="RVT_3"/>
    <property type="match status" value="1"/>
</dbReference>
<dbReference type="PANTHER" id="PTHR47074:SF61">
    <property type="entry name" value="RNASE H TYPE-1 DOMAIN-CONTAINING PROTEIN"/>
    <property type="match status" value="1"/>
</dbReference>
<dbReference type="Gene3D" id="3.30.420.10">
    <property type="entry name" value="Ribonuclease H-like superfamily/Ribonuclease H"/>
    <property type="match status" value="1"/>
</dbReference>
<organism evidence="3 4">
    <name type="scientific">Hibiscus sabdariffa</name>
    <name type="common">roselle</name>
    <dbReference type="NCBI Taxonomy" id="183260"/>
    <lineage>
        <taxon>Eukaryota</taxon>
        <taxon>Viridiplantae</taxon>
        <taxon>Streptophyta</taxon>
        <taxon>Embryophyta</taxon>
        <taxon>Tracheophyta</taxon>
        <taxon>Spermatophyta</taxon>
        <taxon>Magnoliopsida</taxon>
        <taxon>eudicotyledons</taxon>
        <taxon>Gunneridae</taxon>
        <taxon>Pentapetalae</taxon>
        <taxon>rosids</taxon>
        <taxon>malvids</taxon>
        <taxon>Malvales</taxon>
        <taxon>Malvaceae</taxon>
        <taxon>Malvoideae</taxon>
        <taxon>Hibiscus</taxon>
    </lineage>
</organism>
<dbReference type="PANTHER" id="PTHR47074">
    <property type="entry name" value="BNAC02G40300D PROTEIN"/>
    <property type="match status" value="1"/>
</dbReference>
<evidence type="ECO:0008006" key="5">
    <source>
        <dbReference type="Google" id="ProtNLM"/>
    </source>
</evidence>
<dbReference type="InterPro" id="IPR052929">
    <property type="entry name" value="RNase_H-like_EbsB-rel"/>
</dbReference>
<dbReference type="InterPro" id="IPR044730">
    <property type="entry name" value="RNase_H-like_dom_plant"/>
</dbReference>
<dbReference type="EMBL" id="JBBPBM010000078">
    <property type="protein sequence ID" value="KAK8511594.1"/>
    <property type="molecule type" value="Genomic_DNA"/>
</dbReference>
<dbReference type="InterPro" id="IPR012337">
    <property type="entry name" value="RNaseH-like_sf"/>
</dbReference>
<dbReference type="SUPFAM" id="SSF53098">
    <property type="entry name" value="Ribonuclease H-like"/>
    <property type="match status" value="1"/>
</dbReference>
<proteinExistence type="predicted"/>
<evidence type="ECO:0000313" key="4">
    <source>
        <dbReference type="Proteomes" id="UP001472677"/>
    </source>
</evidence>
<reference evidence="3 4" key="1">
    <citation type="journal article" date="2024" name="G3 (Bethesda)">
        <title>Genome assembly of Hibiscus sabdariffa L. provides insights into metabolisms of medicinal natural products.</title>
        <authorList>
            <person name="Kim T."/>
        </authorList>
    </citation>
    <scope>NUCLEOTIDE SEQUENCE [LARGE SCALE GENOMIC DNA]</scope>
    <source>
        <strain evidence="3">TK-2024</strain>
        <tissue evidence="3">Old leaves</tissue>
    </source>
</reference>
<dbReference type="InterPro" id="IPR002156">
    <property type="entry name" value="RNaseH_domain"/>
</dbReference>
<evidence type="ECO:0000259" key="2">
    <source>
        <dbReference type="Pfam" id="PF13966"/>
    </source>
</evidence>
<evidence type="ECO:0000259" key="1">
    <source>
        <dbReference type="Pfam" id="PF13456"/>
    </source>
</evidence>
<accession>A0ABR2BWV2</accession>
<feature type="domain" description="RNase H type-1" evidence="1">
    <location>
        <begin position="280"/>
        <end position="401"/>
    </location>
</feature>
<dbReference type="Pfam" id="PF13966">
    <property type="entry name" value="zf-RVT"/>
    <property type="match status" value="1"/>
</dbReference>
<sequence length="434" mass="49383">MNSALLAPFQSNEVWNAVKSMAPLKASGEQVNIWDDPWLSGPDDGRIKTDHIDIYHSTVVDLIDHSSRRWKRDIIENLFDEDQASRICNIPLSIARLNDEKVLRYDGSGRYSVKSGYKLLRTDQDDEYMQNSNPHTVTLSNFYARVWAVNLPSKIRITMWRIINNFVPTFANLQRRRLNVINSCPFCHSSGESIEHLMRDCCFTRQVLDKQRMLLVAYWVIWITRNKVVHEGLIPSVIKCVSFIEASVRESDALFMSPHTLPVKAPEIWQALQANIIKCNFDAAFSACSREPIARVLCRDSGGMIMAACSTPHYHVADAFVVEALACLQAIVFAKELEFRRIVVEGDSLSVIKKVNCNIADKLIIAPIIHDIKEAARNLESVSFCFARREANNDAHVLARDGRFNGAPMYWIEEAPVNVVLAAELDRRRMQSNF</sequence>
<keyword evidence="4" id="KW-1185">Reference proteome</keyword>